<evidence type="ECO:0000256" key="3">
    <source>
        <dbReference type="SAM" id="SignalP"/>
    </source>
</evidence>
<keyword evidence="2 3" id="KW-0732">Signal</keyword>
<reference evidence="6" key="1">
    <citation type="submission" date="2016-10" db="EMBL/GenBank/DDBJ databases">
        <authorList>
            <person name="Varghese N."/>
            <person name="Submissions S."/>
        </authorList>
    </citation>
    <scope>NUCLEOTIDE SEQUENCE [LARGE SCALE GENOMIC DNA]</scope>
    <source>
        <strain evidence="6">DSM 12111</strain>
    </source>
</reference>
<dbReference type="PANTHER" id="PTHR35936:SF25">
    <property type="entry name" value="ABC TRANSPORTER SUBSTRATE-BINDING PROTEIN"/>
    <property type="match status" value="1"/>
</dbReference>
<name>A0A1H5C7M3_PSEAG</name>
<accession>A0A1H5C7M3</accession>
<comment type="similarity">
    <text evidence="1">Belongs to the bacterial solute-binding protein 3 family.</text>
</comment>
<feature type="domain" description="Solute-binding protein family 3/N-terminal" evidence="4">
    <location>
        <begin position="31"/>
        <end position="248"/>
    </location>
</feature>
<feature type="chain" id="PRO_5017455949" evidence="3">
    <location>
        <begin position="21"/>
        <end position="251"/>
    </location>
</feature>
<dbReference type="SUPFAM" id="SSF53850">
    <property type="entry name" value="Periplasmic binding protein-like II"/>
    <property type="match status" value="1"/>
</dbReference>
<dbReference type="Pfam" id="PF00497">
    <property type="entry name" value="SBP_bac_3"/>
    <property type="match status" value="1"/>
</dbReference>
<proteinExistence type="inferred from homology"/>
<dbReference type="Proteomes" id="UP000242849">
    <property type="component" value="Unassembled WGS sequence"/>
</dbReference>
<dbReference type="OrthoDB" id="5296159at2"/>
<gene>
    <name evidence="5" type="ORF">SAMN05421553_2999</name>
</gene>
<organism evidence="5 6">
    <name type="scientific">Pseudomonas anguilliseptica</name>
    <dbReference type="NCBI Taxonomy" id="53406"/>
    <lineage>
        <taxon>Bacteria</taxon>
        <taxon>Pseudomonadati</taxon>
        <taxon>Pseudomonadota</taxon>
        <taxon>Gammaproteobacteria</taxon>
        <taxon>Pseudomonadales</taxon>
        <taxon>Pseudomonadaceae</taxon>
        <taxon>Pseudomonas</taxon>
    </lineage>
</organism>
<dbReference type="Gene3D" id="3.40.190.10">
    <property type="entry name" value="Periplasmic binding protein-like II"/>
    <property type="match status" value="2"/>
</dbReference>
<dbReference type="PANTHER" id="PTHR35936">
    <property type="entry name" value="MEMBRANE-BOUND LYTIC MUREIN TRANSGLYCOSYLASE F"/>
    <property type="match status" value="1"/>
</dbReference>
<evidence type="ECO:0000259" key="4">
    <source>
        <dbReference type="Pfam" id="PF00497"/>
    </source>
</evidence>
<keyword evidence="6" id="KW-1185">Reference proteome</keyword>
<sequence>MCRLLTALLLCAGLCQPAHSQEHIRIAIGEWPPFIGEALPHYGVVPQLINEAFATQGLSVEYGFFPWKRAYTEVKQGRWQASAIWGRTPEREADCLFSAVVYRDEVVLFYRRDKPINWDGSLTGAEQLNGLRIGIPLGSAKMPVLEQAEQRGWVQYEASGDELINLRKLAAGRIDAVDIVKGSGSHVLSQLSAKERARLTTTQIYETWDYRLIFSRQLPESERLQQLFDQGLQELKDSGRYAQLWQQFNAP</sequence>
<protein>
    <submittedName>
        <fullName evidence="5">Polar amino acid transport system substrate-binding protein</fullName>
    </submittedName>
</protein>
<evidence type="ECO:0000256" key="1">
    <source>
        <dbReference type="ARBA" id="ARBA00010333"/>
    </source>
</evidence>
<evidence type="ECO:0000313" key="5">
    <source>
        <dbReference type="EMBL" id="SED62481.1"/>
    </source>
</evidence>
<dbReference type="STRING" id="53406.SAMN05421553_2999"/>
<evidence type="ECO:0000256" key="2">
    <source>
        <dbReference type="ARBA" id="ARBA00022729"/>
    </source>
</evidence>
<feature type="signal peptide" evidence="3">
    <location>
        <begin position="1"/>
        <end position="20"/>
    </location>
</feature>
<evidence type="ECO:0000313" key="6">
    <source>
        <dbReference type="Proteomes" id="UP000242849"/>
    </source>
</evidence>
<dbReference type="EMBL" id="FNSC01000001">
    <property type="protein sequence ID" value="SED62481.1"/>
    <property type="molecule type" value="Genomic_DNA"/>
</dbReference>
<dbReference type="AlphaFoldDB" id="A0A1H5C7M3"/>
<dbReference type="InterPro" id="IPR001638">
    <property type="entry name" value="Solute-binding_3/MltF_N"/>
</dbReference>